<keyword evidence="4" id="KW-0378">Hydrolase</keyword>
<evidence type="ECO:0000256" key="1">
    <source>
        <dbReference type="ARBA" id="ARBA00007277"/>
    </source>
</evidence>
<evidence type="ECO:0000256" key="2">
    <source>
        <dbReference type="ARBA" id="ARBA00012247"/>
    </source>
</evidence>
<reference evidence="6 7" key="1">
    <citation type="journal article" date="2018" name="PLoS Genet.">
        <title>Population sequencing reveals clonal diversity and ancestral inbreeding in the grapevine cultivar Chardonnay.</title>
        <authorList>
            <person name="Roach M.J."/>
            <person name="Johnson D.L."/>
            <person name="Bohlmann J."/>
            <person name="van Vuuren H.J."/>
            <person name="Jones S.J."/>
            <person name="Pretorius I.S."/>
            <person name="Schmidt S.A."/>
            <person name="Borneman A.R."/>
        </authorList>
    </citation>
    <scope>NUCLEOTIDE SEQUENCE [LARGE SCALE GENOMIC DNA]</scope>
    <source>
        <strain evidence="7">cv. Chardonnay</strain>
        <tissue evidence="6">Leaf</tissue>
    </source>
</reference>
<gene>
    <name evidence="6" type="primary">GDPD5_4</name>
    <name evidence="6" type="ORF">CK203_024596</name>
</gene>
<proteinExistence type="inferred from homology"/>
<accession>A0A438IUB1</accession>
<dbReference type="PANTHER" id="PTHR43620">
    <property type="entry name" value="GLYCEROPHOSPHORYL DIESTER PHOSPHODIESTERASE"/>
    <property type="match status" value="1"/>
</dbReference>
<evidence type="ECO:0000313" key="6">
    <source>
        <dbReference type="EMBL" id="RVX00331.1"/>
    </source>
</evidence>
<evidence type="ECO:0000256" key="4">
    <source>
        <dbReference type="ARBA" id="ARBA00022801"/>
    </source>
</evidence>
<name>A0A438IUB1_VITVI</name>
<evidence type="ECO:0000313" key="7">
    <source>
        <dbReference type="Proteomes" id="UP000288805"/>
    </source>
</evidence>
<dbReference type="Gene3D" id="3.20.20.190">
    <property type="entry name" value="Phosphatidylinositol (PI) phosphodiesterase"/>
    <property type="match status" value="1"/>
</dbReference>
<dbReference type="PANTHER" id="PTHR43620:SF7">
    <property type="entry name" value="GLYCEROPHOSPHODIESTER PHOSPHODIESTERASE GDPD5-RELATED"/>
    <property type="match status" value="1"/>
</dbReference>
<protein>
    <recommendedName>
        <fullName evidence="2">glycerophosphodiester phosphodiesterase</fullName>
        <ecNumber evidence="2">3.1.4.46</ecNumber>
    </recommendedName>
</protein>
<dbReference type="EMBL" id="QGNW01000082">
    <property type="protein sequence ID" value="RVX00331.1"/>
    <property type="molecule type" value="Genomic_DNA"/>
</dbReference>
<keyword evidence="3" id="KW-0319">Glycerol metabolism</keyword>
<comment type="catalytic activity">
    <reaction evidence="5">
        <text>a sn-glycero-3-phosphodiester + H2O = an alcohol + sn-glycerol 3-phosphate + H(+)</text>
        <dbReference type="Rhea" id="RHEA:12969"/>
        <dbReference type="ChEBI" id="CHEBI:15377"/>
        <dbReference type="ChEBI" id="CHEBI:15378"/>
        <dbReference type="ChEBI" id="CHEBI:30879"/>
        <dbReference type="ChEBI" id="CHEBI:57597"/>
        <dbReference type="ChEBI" id="CHEBI:83408"/>
        <dbReference type="EC" id="3.1.4.46"/>
    </reaction>
</comment>
<dbReference type="Proteomes" id="UP000288805">
    <property type="component" value="Unassembled WGS sequence"/>
</dbReference>
<comment type="caution">
    <text evidence="6">The sequence shown here is derived from an EMBL/GenBank/DDBJ whole genome shotgun (WGS) entry which is preliminary data.</text>
</comment>
<comment type="similarity">
    <text evidence="1">Belongs to the glycerophosphoryl diester phosphodiesterase family.</text>
</comment>
<dbReference type="GO" id="GO:0008889">
    <property type="term" value="F:glycerophosphodiester phosphodiesterase activity"/>
    <property type="evidence" value="ECO:0007669"/>
    <property type="project" value="UniProtKB-EC"/>
</dbReference>
<dbReference type="GO" id="GO:0006071">
    <property type="term" value="P:glycerol metabolic process"/>
    <property type="evidence" value="ECO:0007669"/>
    <property type="project" value="UniProtKB-KW"/>
</dbReference>
<organism evidence="6 7">
    <name type="scientific">Vitis vinifera</name>
    <name type="common">Grape</name>
    <dbReference type="NCBI Taxonomy" id="29760"/>
    <lineage>
        <taxon>Eukaryota</taxon>
        <taxon>Viridiplantae</taxon>
        <taxon>Streptophyta</taxon>
        <taxon>Embryophyta</taxon>
        <taxon>Tracheophyta</taxon>
        <taxon>Spermatophyta</taxon>
        <taxon>Magnoliopsida</taxon>
        <taxon>eudicotyledons</taxon>
        <taxon>Gunneridae</taxon>
        <taxon>Pentapetalae</taxon>
        <taxon>rosids</taxon>
        <taxon>Vitales</taxon>
        <taxon>Vitaceae</taxon>
        <taxon>Viteae</taxon>
        <taxon>Vitis</taxon>
    </lineage>
</organism>
<sequence>MLSLDCSLGTTLRALRYYLSGLSDPPMLSWDCSLGTTLRALSFEVITNAFLDCSLGTTLRALSLGTTLRALRYYLSGLEVHPYTYRNENQFLHFNFHQDPYAQYDYWINKIGVDGLFTYFNGTLHDFQEWTSPLSSLKMMVMMMAMLLNCCIRLQL</sequence>
<evidence type="ECO:0000256" key="3">
    <source>
        <dbReference type="ARBA" id="ARBA00022798"/>
    </source>
</evidence>
<dbReference type="SUPFAM" id="SSF51695">
    <property type="entry name" value="PLC-like phosphodiesterases"/>
    <property type="match status" value="1"/>
</dbReference>
<dbReference type="InterPro" id="IPR017946">
    <property type="entry name" value="PLC-like_Pdiesterase_TIM-brl"/>
</dbReference>
<evidence type="ECO:0000256" key="5">
    <source>
        <dbReference type="ARBA" id="ARBA00047512"/>
    </source>
</evidence>
<dbReference type="GO" id="GO:0006629">
    <property type="term" value="P:lipid metabolic process"/>
    <property type="evidence" value="ECO:0007669"/>
    <property type="project" value="InterPro"/>
</dbReference>
<dbReference type="EC" id="3.1.4.46" evidence="2"/>
<dbReference type="AlphaFoldDB" id="A0A438IUB1"/>